<proteinExistence type="predicted"/>
<dbReference type="Gene3D" id="1.10.287.1700">
    <property type="match status" value="1"/>
</dbReference>
<reference evidence="1 2" key="1">
    <citation type="submission" date="2017-08" db="EMBL/GenBank/DDBJ databases">
        <title>Infants hospitalized years apart are colonized by the same room-sourced microbial strains.</title>
        <authorList>
            <person name="Brooks B."/>
            <person name="Olm M.R."/>
            <person name="Firek B.A."/>
            <person name="Baker R."/>
            <person name="Thomas B.C."/>
            <person name="Morowitz M.J."/>
            <person name="Banfield J.F."/>
        </authorList>
    </citation>
    <scope>NUCLEOTIDE SEQUENCE [LARGE SCALE GENOMIC DNA]</scope>
    <source>
        <strain evidence="1">S2_018_000_R3_110</strain>
    </source>
</reference>
<evidence type="ECO:0000313" key="2">
    <source>
        <dbReference type="Proteomes" id="UP000248614"/>
    </source>
</evidence>
<evidence type="ECO:0000313" key="1">
    <source>
        <dbReference type="EMBL" id="PZO81138.1"/>
    </source>
</evidence>
<dbReference type="EMBL" id="QFNF01000001">
    <property type="protein sequence ID" value="PZO81138.1"/>
    <property type="molecule type" value="Genomic_DNA"/>
</dbReference>
<dbReference type="InterPro" id="IPR053716">
    <property type="entry name" value="Flag_assembly_chemotaxis_eff"/>
</dbReference>
<gene>
    <name evidence="1" type="ORF">DI632_00785</name>
</gene>
<dbReference type="Proteomes" id="UP000248614">
    <property type="component" value="Unassembled WGS sequence"/>
</dbReference>
<protein>
    <recommendedName>
        <fullName evidence="3">Flagellar FliJ protein</fullName>
    </recommendedName>
</protein>
<evidence type="ECO:0008006" key="3">
    <source>
        <dbReference type="Google" id="ProtNLM"/>
    </source>
</evidence>
<comment type="caution">
    <text evidence="1">The sequence shown here is derived from an EMBL/GenBank/DDBJ whole genome shotgun (WGS) entry which is preliminary data.</text>
</comment>
<organism evidence="1 2">
    <name type="scientific">Sphingomonas hengshuiensis</name>
    <dbReference type="NCBI Taxonomy" id="1609977"/>
    <lineage>
        <taxon>Bacteria</taxon>
        <taxon>Pseudomonadati</taxon>
        <taxon>Pseudomonadota</taxon>
        <taxon>Alphaproteobacteria</taxon>
        <taxon>Sphingomonadales</taxon>
        <taxon>Sphingomonadaceae</taxon>
        <taxon>Sphingomonas</taxon>
    </lineage>
</organism>
<dbReference type="AlphaFoldDB" id="A0A2W5BIY9"/>
<accession>A0A2W5BIY9</accession>
<sequence length="152" mass="16802">MPSPSWWACSVTDKARRLGRVLRVRTMQLHLSQAEEARAAARVADEIALRERILDLAQAVSPVPTPGASAQTLGAAAHYREKLHATAQVVERRVAQADDGLNRARSATMAARRDQNAVEKLLERAHAARALRELRALENAPPVRRPNRHDPC</sequence>
<name>A0A2W5BIY9_9SPHN</name>